<evidence type="ECO:0000256" key="2">
    <source>
        <dbReference type="ARBA" id="ARBA00009347"/>
    </source>
</evidence>
<dbReference type="PROSITE" id="PS00073">
    <property type="entry name" value="ACYL_COA_DH_2"/>
    <property type="match status" value="1"/>
</dbReference>
<dbReference type="PANTHER" id="PTHR43884:SF12">
    <property type="entry name" value="ISOVALERYL-COA DEHYDROGENASE, MITOCHONDRIAL-RELATED"/>
    <property type="match status" value="1"/>
</dbReference>
<dbReference type="InterPro" id="IPR009075">
    <property type="entry name" value="AcylCo_DH/oxidase_C"/>
</dbReference>
<comment type="function">
    <text evidence="7">Catalyzes the conversion 3-sulfinopropanoyl-CoA (3SP-CoA) to propanoyl-CoA by abstraction of sulfite. Does not show dehydrogenase activity.</text>
</comment>
<dbReference type="EMBL" id="CP022990">
    <property type="protein sequence ID" value="ASW02916.1"/>
    <property type="molecule type" value="Genomic_DNA"/>
</dbReference>
<feature type="domain" description="Acyl-CoA dehydrogenase/oxidase C-terminal" evidence="12">
    <location>
        <begin position="237"/>
        <end position="385"/>
    </location>
</feature>
<comment type="subunit">
    <text evidence="8">Homotrimer or homotetramer.</text>
</comment>
<dbReference type="InterPro" id="IPR046373">
    <property type="entry name" value="Acyl-CoA_Oxase/DH_mid-dom_sf"/>
</dbReference>
<dbReference type="KEGG" id="parb:CJU94_24130"/>
<dbReference type="InterPro" id="IPR009100">
    <property type="entry name" value="AcylCoA_DH/oxidase_NM_dom_sf"/>
</dbReference>
<reference evidence="15 16" key="1">
    <citation type="submission" date="2017-08" db="EMBL/GenBank/DDBJ databases">
        <title>Identification and genetic characteristics of simultaneous BTEX- and naphthalene-degrading Paraburkholderia sp. BN5 isolated from petroleum-contaminated soil.</title>
        <authorList>
            <person name="Lee Y."/>
            <person name="Jeon C.O."/>
        </authorList>
    </citation>
    <scope>NUCLEOTIDE SEQUENCE [LARGE SCALE GENOMIC DNA]</scope>
    <source>
        <strain evidence="15 16">BN5</strain>
    </source>
</reference>
<dbReference type="PANTHER" id="PTHR43884">
    <property type="entry name" value="ACYL-COA DEHYDROGENASE"/>
    <property type="match status" value="1"/>
</dbReference>
<evidence type="ECO:0000256" key="8">
    <source>
        <dbReference type="ARBA" id="ARBA00065214"/>
    </source>
</evidence>
<evidence type="ECO:0000256" key="7">
    <source>
        <dbReference type="ARBA" id="ARBA00058152"/>
    </source>
</evidence>
<dbReference type="PIRSF" id="PIRSF016578">
    <property type="entry name" value="HsaA"/>
    <property type="match status" value="1"/>
</dbReference>
<evidence type="ECO:0000256" key="1">
    <source>
        <dbReference type="ARBA" id="ARBA00001974"/>
    </source>
</evidence>
<sequence length="387" mass="41473">MHLTRRPAVLKRMGVQQNDLEISEAIERFAQSELAPRAAEVDRDEISTTRYVAQLADLGVMGMNLPERWGGIGASPVAIILSLVEIAKACASTSSMIGAHYLATDSILIGGDDSLRDRYLPEAAAGTKLGAFALTEPRAGSNPADMATRATPEGDGYRIRGVKHFISNAAAADFIVVYAKTDPDAGARGISAFVVDRHSAGVDVAPAEKLMGIRGAPAHEIAFDCFVPAASRLGAEGTGFRTAMRVLDNSRLDVAATSLGIAEAALASAVDWAKQRQVGGEPLSRKQGLQWMFADMKTRLEAAWLLTLQAAVRRAAGEPFTDCASMAKLYASETVGFVTDTALQMHGGYGFTREMPLERFVRDARILRIYEGSSEIQRTVIARMVLA</sequence>
<comment type="similarity">
    <text evidence="2">Belongs to the acyl-CoA dehydrogenase family.</text>
</comment>
<evidence type="ECO:0000256" key="9">
    <source>
        <dbReference type="ARBA" id="ARBA00066461"/>
    </source>
</evidence>
<evidence type="ECO:0000256" key="4">
    <source>
        <dbReference type="ARBA" id="ARBA00022801"/>
    </source>
</evidence>
<dbReference type="FunFam" id="1.20.140.10:FF:000004">
    <property type="entry name" value="Acyl-CoA dehydrogenase FadE25"/>
    <property type="match status" value="1"/>
</dbReference>
<name>A0A248VV50_9BURK</name>
<protein>
    <recommendedName>
        <fullName evidence="10">3-sulfinopropanoyl-CoA desulfinase</fullName>
        <ecNumber evidence="9">3.13.1.4</ecNumber>
    </recommendedName>
    <alternativeName>
        <fullName evidence="11">3-sulfinopropionyl coenzyme A desulfinase</fullName>
    </alternativeName>
</protein>
<evidence type="ECO:0000256" key="11">
    <source>
        <dbReference type="ARBA" id="ARBA00075603"/>
    </source>
</evidence>
<evidence type="ECO:0000256" key="10">
    <source>
        <dbReference type="ARBA" id="ARBA00068311"/>
    </source>
</evidence>
<dbReference type="InterPro" id="IPR037069">
    <property type="entry name" value="AcylCoA_DH/ox_N_sf"/>
</dbReference>
<dbReference type="Pfam" id="PF00441">
    <property type="entry name" value="Acyl-CoA_dh_1"/>
    <property type="match status" value="1"/>
</dbReference>
<keyword evidence="16" id="KW-1185">Reference proteome</keyword>
<dbReference type="GO" id="GO:0050660">
    <property type="term" value="F:flavin adenine dinucleotide binding"/>
    <property type="evidence" value="ECO:0007669"/>
    <property type="project" value="InterPro"/>
</dbReference>
<evidence type="ECO:0000259" key="13">
    <source>
        <dbReference type="Pfam" id="PF02770"/>
    </source>
</evidence>
<dbReference type="SUPFAM" id="SSF47203">
    <property type="entry name" value="Acyl-CoA dehydrogenase C-terminal domain-like"/>
    <property type="match status" value="1"/>
</dbReference>
<dbReference type="GO" id="GO:0003995">
    <property type="term" value="F:acyl-CoA dehydrogenase activity"/>
    <property type="evidence" value="ECO:0007669"/>
    <property type="project" value="InterPro"/>
</dbReference>
<dbReference type="InterPro" id="IPR036250">
    <property type="entry name" value="AcylCo_DH-like_C"/>
</dbReference>
<comment type="catalytic activity">
    <reaction evidence="6">
        <text>3-sulfinopropanoyl-CoA + H2O = propanoyl-CoA + sulfite + H(+)</text>
        <dbReference type="Rhea" id="RHEA:41624"/>
        <dbReference type="ChEBI" id="CHEBI:15377"/>
        <dbReference type="ChEBI" id="CHEBI:15378"/>
        <dbReference type="ChEBI" id="CHEBI:17359"/>
        <dbReference type="ChEBI" id="CHEBI:57392"/>
        <dbReference type="ChEBI" id="CHEBI:78349"/>
        <dbReference type="EC" id="3.13.1.4"/>
    </reaction>
    <physiologicalReaction direction="left-to-right" evidence="6">
        <dbReference type="Rhea" id="RHEA:41625"/>
    </physiologicalReaction>
</comment>
<proteinExistence type="inferred from homology"/>
<evidence type="ECO:0000259" key="12">
    <source>
        <dbReference type="Pfam" id="PF00441"/>
    </source>
</evidence>
<dbReference type="Gene3D" id="2.40.110.10">
    <property type="entry name" value="Butyryl-CoA Dehydrogenase, subunit A, domain 2"/>
    <property type="match status" value="1"/>
</dbReference>
<dbReference type="InterPro" id="IPR006089">
    <property type="entry name" value="Acyl-CoA_DH_CS"/>
</dbReference>
<dbReference type="AlphaFoldDB" id="A0A248VV50"/>
<evidence type="ECO:0000256" key="5">
    <source>
        <dbReference type="ARBA" id="ARBA00022827"/>
    </source>
</evidence>
<dbReference type="Pfam" id="PF02771">
    <property type="entry name" value="Acyl-CoA_dh_N"/>
    <property type="match status" value="1"/>
</dbReference>
<evidence type="ECO:0000313" key="15">
    <source>
        <dbReference type="EMBL" id="ASW02916.1"/>
    </source>
</evidence>
<evidence type="ECO:0000259" key="14">
    <source>
        <dbReference type="Pfam" id="PF02771"/>
    </source>
</evidence>
<dbReference type="SUPFAM" id="SSF56645">
    <property type="entry name" value="Acyl-CoA dehydrogenase NM domain-like"/>
    <property type="match status" value="1"/>
</dbReference>
<evidence type="ECO:0000313" key="16">
    <source>
        <dbReference type="Proteomes" id="UP000215158"/>
    </source>
</evidence>
<dbReference type="InterPro" id="IPR013786">
    <property type="entry name" value="AcylCoA_DH/ox_N"/>
</dbReference>
<accession>A0A248VV50</accession>
<evidence type="ECO:0000256" key="6">
    <source>
        <dbReference type="ARBA" id="ARBA00052938"/>
    </source>
</evidence>
<dbReference type="Proteomes" id="UP000215158">
    <property type="component" value="Chromosome 2"/>
</dbReference>
<feature type="domain" description="Acyl-CoA dehydrogenase/oxidase N-terminal" evidence="14">
    <location>
        <begin position="20"/>
        <end position="126"/>
    </location>
</feature>
<dbReference type="Pfam" id="PF02770">
    <property type="entry name" value="Acyl-CoA_dh_M"/>
    <property type="match status" value="1"/>
</dbReference>
<feature type="domain" description="Acyl-CoA oxidase/dehydrogenase middle" evidence="13">
    <location>
        <begin position="131"/>
        <end position="224"/>
    </location>
</feature>
<dbReference type="GO" id="GO:0016787">
    <property type="term" value="F:hydrolase activity"/>
    <property type="evidence" value="ECO:0007669"/>
    <property type="project" value="UniProtKB-KW"/>
</dbReference>
<keyword evidence="3" id="KW-0285">Flavoprotein</keyword>
<gene>
    <name evidence="15" type="ORF">CJU94_24130</name>
</gene>
<organism evidence="15 16">
    <name type="scientific">Paraburkholderia aromaticivorans</name>
    <dbReference type="NCBI Taxonomy" id="2026199"/>
    <lineage>
        <taxon>Bacteria</taxon>
        <taxon>Pseudomonadati</taxon>
        <taxon>Pseudomonadota</taxon>
        <taxon>Betaproteobacteria</taxon>
        <taxon>Burkholderiales</taxon>
        <taxon>Burkholderiaceae</taxon>
        <taxon>Paraburkholderia</taxon>
    </lineage>
</organism>
<keyword evidence="5" id="KW-0274">FAD</keyword>
<dbReference type="Gene3D" id="1.10.540.10">
    <property type="entry name" value="Acyl-CoA dehydrogenase/oxidase, N-terminal domain"/>
    <property type="match status" value="1"/>
</dbReference>
<dbReference type="Gene3D" id="1.20.140.10">
    <property type="entry name" value="Butyryl-CoA Dehydrogenase, subunit A, domain 3"/>
    <property type="match status" value="1"/>
</dbReference>
<dbReference type="OrthoDB" id="9770681at2"/>
<dbReference type="InterPro" id="IPR006091">
    <property type="entry name" value="Acyl-CoA_Oxase/DH_mid-dom"/>
</dbReference>
<evidence type="ECO:0000256" key="3">
    <source>
        <dbReference type="ARBA" id="ARBA00022630"/>
    </source>
</evidence>
<dbReference type="EC" id="3.13.1.4" evidence="9"/>
<keyword evidence="4" id="KW-0378">Hydrolase</keyword>
<comment type="cofactor">
    <cofactor evidence="1">
        <name>FAD</name>
        <dbReference type="ChEBI" id="CHEBI:57692"/>
    </cofactor>
</comment>